<dbReference type="Gramene" id="Bo8g016570.1">
    <property type="protein sequence ID" value="Bo8g016570.1"/>
    <property type="gene ID" value="Bo8g016570"/>
</dbReference>
<accession>A0A0D3DJW0</accession>
<feature type="domain" description="Protein kinase" evidence="7">
    <location>
        <begin position="1"/>
        <end position="194"/>
    </location>
</feature>
<keyword evidence="5" id="KW-0418">Kinase</keyword>
<dbReference type="STRING" id="109376.A0A0D3DJW0"/>
<name>A0A0D3DJW0_BRAOL</name>
<keyword evidence="2" id="KW-0723">Serine/threonine-protein kinase</keyword>
<evidence type="ECO:0000313" key="8">
    <source>
        <dbReference type="EnsemblPlants" id="Bo8g016570.1"/>
    </source>
</evidence>
<protein>
    <recommendedName>
        <fullName evidence="7">Protein kinase domain-containing protein</fullName>
    </recommendedName>
</protein>
<keyword evidence="3" id="KW-0808">Transferase</keyword>
<dbReference type="SMART" id="SM00220">
    <property type="entry name" value="S_TKc"/>
    <property type="match status" value="1"/>
</dbReference>
<keyword evidence="4" id="KW-0547">Nucleotide-binding</keyword>
<keyword evidence="6" id="KW-0067">ATP-binding</keyword>
<dbReference type="InterPro" id="IPR011009">
    <property type="entry name" value="Kinase-like_dom_sf"/>
</dbReference>
<organism evidence="8 9">
    <name type="scientific">Brassica oleracea var. oleracea</name>
    <dbReference type="NCBI Taxonomy" id="109376"/>
    <lineage>
        <taxon>Eukaryota</taxon>
        <taxon>Viridiplantae</taxon>
        <taxon>Streptophyta</taxon>
        <taxon>Embryophyta</taxon>
        <taxon>Tracheophyta</taxon>
        <taxon>Spermatophyta</taxon>
        <taxon>Magnoliopsida</taxon>
        <taxon>eudicotyledons</taxon>
        <taxon>Gunneridae</taxon>
        <taxon>Pentapetalae</taxon>
        <taxon>rosids</taxon>
        <taxon>malvids</taxon>
        <taxon>Brassicales</taxon>
        <taxon>Brassicaceae</taxon>
        <taxon>Brassiceae</taxon>
        <taxon>Brassica</taxon>
    </lineage>
</organism>
<dbReference type="AlphaFoldDB" id="A0A0D3DJW0"/>
<dbReference type="PROSITE" id="PS50011">
    <property type="entry name" value="PROTEIN_KINASE_DOM"/>
    <property type="match status" value="1"/>
</dbReference>
<dbReference type="PANTHER" id="PTHR24057:SF0">
    <property type="entry name" value="PROTEIN KINASE SHAGGY-RELATED"/>
    <property type="match status" value="1"/>
</dbReference>
<sequence>MSAHKYDDTPSIELILALEAELKLARSEIGKLQETIGLWIVSLAQNKICERKMKSGNLIEVNLYTHQVKLCDFGSAKVKGEPNISYICSRYYRAPELIFGVTEYTTAIDIWSAGCVLAEFLLGQPLFPGESGVDQLVEIIKMEELVHPFLDELRDPNTRLRNVVSLFNFKPQELLSKFTPDHARKQVPSSVVSS</sequence>
<proteinExistence type="inferred from homology"/>
<dbReference type="HOGENOM" id="CLU_1404245_0_0_1"/>
<dbReference type="Proteomes" id="UP000032141">
    <property type="component" value="Chromosome C8"/>
</dbReference>
<evidence type="ECO:0000313" key="9">
    <source>
        <dbReference type="Proteomes" id="UP000032141"/>
    </source>
</evidence>
<dbReference type="GO" id="GO:0005737">
    <property type="term" value="C:cytoplasm"/>
    <property type="evidence" value="ECO:0007669"/>
    <property type="project" value="TreeGrafter"/>
</dbReference>
<dbReference type="GO" id="GO:0005634">
    <property type="term" value="C:nucleus"/>
    <property type="evidence" value="ECO:0007669"/>
    <property type="project" value="TreeGrafter"/>
</dbReference>
<reference evidence="8" key="2">
    <citation type="submission" date="2015-03" db="UniProtKB">
        <authorList>
            <consortium name="EnsemblPlants"/>
        </authorList>
    </citation>
    <scope>IDENTIFICATION</scope>
</reference>
<dbReference type="GO" id="GO:0005524">
    <property type="term" value="F:ATP binding"/>
    <property type="evidence" value="ECO:0007669"/>
    <property type="project" value="UniProtKB-KW"/>
</dbReference>
<dbReference type="SUPFAM" id="SSF56112">
    <property type="entry name" value="Protein kinase-like (PK-like)"/>
    <property type="match status" value="1"/>
</dbReference>
<evidence type="ECO:0000256" key="1">
    <source>
        <dbReference type="ARBA" id="ARBA00005527"/>
    </source>
</evidence>
<dbReference type="InterPro" id="IPR000719">
    <property type="entry name" value="Prot_kinase_dom"/>
</dbReference>
<evidence type="ECO:0000256" key="2">
    <source>
        <dbReference type="ARBA" id="ARBA00022527"/>
    </source>
</evidence>
<dbReference type="EnsemblPlants" id="Bo8g016570.1">
    <property type="protein sequence ID" value="Bo8g016570.1"/>
    <property type="gene ID" value="Bo8g016570"/>
</dbReference>
<evidence type="ECO:0000256" key="3">
    <source>
        <dbReference type="ARBA" id="ARBA00022679"/>
    </source>
</evidence>
<dbReference type="GO" id="GO:0030154">
    <property type="term" value="P:cell differentiation"/>
    <property type="evidence" value="ECO:0007669"/>
    <property type="project" value="TreeGrafter"/>
</dbReference>
<evidence type="ECO:0000256" key="6">
    <source>
        <dbReference type="ARBA" id="ARBA00022840"/>
    </source>
</evidence>
<dbReference type="OMA" id="YTHQVKL"/>
<dbReference type="eggNOG" id="KOG0658">
    <property type="taxonomic scope" value="Eukaryota"/>
</dbReference>
<evidence type="ECO:0000259" key="7">
    <source>
        <dbReference type="PROSITE" id="PS50011"/>
    </source>
</evidence>
<dbReference type="Gene3D" id="1.10.510.10">
    <property type="entry name" value="Transferase(Phosphotransferase) domain 1"/>
    <property type="match status" value="1"/>
</dbReference>
<dbReference type="InterPro" id="IPR050591">
    <property type="entry name" value="GSK-3"/>
</dbReference>
<dbReference type="GO" id="GO:0007165">
    <property type="term" value="P:signal transduction"/>
    <property type="evidence" value="ECO:0007669"/>
    <property type="project" value="TreeGrafter"/>
</dbReference>
<evidence type="ECO:0000256" key="4">
    <source>
        <dbReference type="ARBA" id="ARBA00022741"/>
    </source>
</evidence>
<comment type="similarity">
    <text evidence="1">Belongs to the protein kinase superfamily. CMGC Ser/Thr protein kinase family. GSK-3 subfamily.</text>
</comment>
<dbReference type="GO" id="GO:0004674">
    <property type="term" value="F:protein serine/threonine kinase activity"/>
    <property type="evidence" value="ECO:0007669"/>
    <property type="project" value="UniProtKB-KW"/>
</dbReference>
<dbReference type="Pfam" id="PF00069">
    <property type="entry name" value="Pkinase"/>
    <property type="match status" value="1"/>
</dbReference>
<evidence type="ECO:0000256" key="5">
    <source>
        <dbReference type="ARBA" id="ARBA00022777"/>
    </source>
</evidence>
<dbReference type="PANTHER" id="PTHR24057">
    <property type="entry name" value="GLYCOGEN SYNTHASE KINASE-3 ALPHA"/>
    <property type="match status" value="1"/>
</dbReference>
<reference evidence="8 9" key="1">
    <citation type="journal article" date="2014" name="Genome Biol.">
        <title>Transcriptome and methylome profiling reveals relics of genome dominance in the mesopolyploid Brassica oleracea.</title>
        <authorList>
            <person name="Parkin I.A."/>
            <person name="Koh C."/>
            <person name="Tang H."/>
            <person name="Robinson S.J."/>
            <person name="Kagale S."/>
            <person name="Clarke W.E."/>
            <person name="Town C.D."/>
            <person name="Nixon J."/>
            <person name="Krishnakumar V."/>
            <person name="Bidwell S.L."/>
            <person name="Denoeud F."/>
            <person name="Belcram H."/>
            <person name="Links M.G."/>
            <person name="Just J."/>
            <person name="Clarke C."/>
            <person name="Bender T."/>
            <person name="Huebert T."/>
            <person name="Mason A.S."/>
            <person name="Pires J.C."/>
            <person name="Barker G."/>
            <person name="Moore J."/>
            <person name="Walley P.G."/>
            <person name="Manoli S."/>
            <person name="Batley J."/>
            <person name="Edwards D."/>
            <person name="Nelson M.N."/>
            <person name="Wang X."/>
            <person name="Paterson A.H."/>
            <person name="King G."/>
            <person name="Bancroft I."/>
            <person name="Chalhoub B."/>
            <person name="Sharpe A.G."/>
        </authorList>
    </citation>
    <scope>NUCLEOTIDE SEQUENCE</scope>
    <source>
        <strain evidence="8 9">cv. TO1000</strain>
    </source>
</reference>
<keyword evidence="9" id="KW-1185">Reference proteome</keyword>